<feature type="domain" description="Integrase catalytic" evidence="2">
    <location>
        <begin position="199"/>
        <end position="360"/>
    </location>
</feature>
<dbReference type="Gene3D" id="3.30.420.10">
    <property type="entry name" value="Ribonuclease H-like superfamily/Ribonuclease H"/>
    <property type="match status" value="1"/>
</dbReference>
<dbReference type="Pfam" id="PF01527">
    <property type="entry name" value="HTH_Tnp_1"/>
    <property type="match status" value="1"/>
</dbReference>
<dbReference type="Pfam" id="PF13276">
    <property type="entry name" value="HTH_21"/>
    <property type="match status" value="1"/>
</dbReference>
<dbReference type="Proteomes" id="UP000321250">
    <property type="component" value="Unassembled WGS sequence"/>
</dbReference>
<organism evidence="3 4">
    <name type="scientific">Sphingomonas ginsenosidivorax</name>
    <dbReference type="NCBI Taxonomy" id="862135"/>
    <lineage>
        <taxon>Bacteria</taxon>
        <taxon>Pseudomonadati</taxon>
        <taxon>Pseudomonadota</taxon>
        <taxon>Alphaproteobacteria</taxon>
        <taxon>Sphingomonadales</taxon>
        <taxon>Sphingomonadaceae</taxon>
        <taxon>Sphingomonas</taxon>
    </lineage>
</organism>
<evidence type="ECO:0000259" key="2">
    <source>
        <dbReference type="PROSITE" id="PS50994"/>
    </source>
</evidence>
<dbReference type="InterPro" id="IPR009057">
    <property type="entry name" value="Homeodomain-like_sf"/>
</dbReference>
<evidence type="ECO:0000313" key="3">
    <source>
        <dbReference type="EMBL" id="TXC68064.1"/>
    </source>
</evidence>
<dbReference type="InterPro" id="IPR001584">
    <property type="entry name" value="Integrase_cat-core"/>
</dbReference>
<dbReference type="PANTHER" id="PTHR47515:SF1">
    <property type="entry name" value="BLR2054 PROTEIN"/>
    <property type="match status" value="1"/>
</dbReference>
<dbReference type="NCBIfam" id="NF033516">
    <property type="entry name" value="transpos_IS3"/>
    <property type="match status" value="1"/>
</dbReference>
<protein>
    <submittedName>
        <fullName evidence="3">IS3 family transposase</fullName>
    </submittedName>
</protein>
<dbReference type="PROSITE" id="PS50994">
    <property type="entry name" value="INTEGRASE"/>
    <property type="match status" value="1"/>
</dbReference>
<feature type="region of interest" description="Disordered" evidence="1">
    <location>
        <begin position="349"/>
        <end position="373"/>
    </location>
</feature>
<comment type="caution">
    <text evidence="3">The sequence shown here is derived from an EMBL/GenBank/DDBJ whole genome shotgun (WGS) entry which is preliminary data.</text>
</comment>
<proteinExistence type="predicted"/>
<dbReference type="InterPro" id="IPR048020">
    <property type="entry name" value="Transpos_IS3"/>
</dbReference>
<sequence>MRRGRFTEDQIIGVLREHEAGVKTAELCRKHGISDATFYNWKAKYGGMTVSEAARLRALEDENRRLKKLLAESMLDVSALKDLLKKKLTRSGDRYAAVEKLMADHSFSKRRACRLIGVNRSAWQYEPLRGKDDAVRERMREIANERRRFGYRRLAILLKREGKGMNLKKVYRLYREERLTVRKRGGRKRALGTRAPMALPQEPNQRWSLDFVSDSLACGRRFRMLNVIDDYSRECLGCIVDTSLSGRRVVRELSAIAERRGLPCMVVSDNGTELTSHAVLAWCQDTGVEWHYIAPGKPQQNGFVESFNGRLRDECLNEHLFPSLAAARRIIEAWRTDYNTVRPHSSLGGMAPAEFTNSPRQGHMDTKAKLSAA</sequence>
<dbReference type="GO" id="GO:0003677">
    <property type="term" value="F:DNA binding"/>
    <property type="evidence" value="ECO:0007669"/>
    <property type="project" value="InterPro"/>
</dbReference>
<dbReference type="SUPFAM" id="SSF53098">
    <property type="entry name" value="Ribonuclease H-like"/>
    <property type="match status" value="1"/>
</dbReference>
<dbReference type="SUPFAM" id="SSF46689">
    <property type="entry name" value="Homeodomain-like"/>
    <property type="match status" value="1"/>
</dbReference>
<dbReference type="Pfam" id="PF13683">
    <property type="entry name" value="rve_3"/>
    <property type="match status" value="1"/>
</dbReference>
<dbReference type="EMBL" id="VOQR01000002">
    <property type="protein sequence ID" value="TXC68064.1"/>
    <property type="molecule type" value="Genomic_DNA"/>
</dbReference>
<gene>
    <name evidence="3" type="ORF">FSB78_18685</name>
</gene>
<reference evidence="3 4" key="1">
    <citation type="journal article" date="2013" name="Antonie Van Leeuwenhoek">
        <title>Sphingomonas ginsenosidivorax sp. nov., with the ability to transform ginsenosides.</title>
        <authorList>
            <person name="Jin X.F."/>
            <person name="Kim J.K."/>
            <person name="Liu Q.M."/>
            <person name="Kang M.S."/>
            <person name="He D."/>
            <person name="Jin F.X."/>
            <person name="Kim S.C."/>
            <person name="Im W.T."/>
        </authorList>
    </citation>
    <scope>NUCLEOTIDE SEQUENCE [LARGE SCALE GENOMIC DNA]</scope>
    <source>
        <strain evidence="3 4">KHI67</strain>
    </source>
</reference>
<keyword evidence="4" id="KW-1185">Reference proteome</keyword>
<dbReference type="InterPro" id="IPR025948">
    <property type="entry name" value="HTH-like_dom"/>
</dbReference>
<evidence type="ECO:0000313" key="4">
    <source>
        <dbReference type="Proteomes" id="UP000321250"/>
    </source>
</evidence>
<feature type="compositionally biased region" description="Basic and acidic residues" evidence="1">
    <location>
        <begin position="362"/>
        <end position="373"/>
    </location>
</feature>
<dbReference type="GO" id="GO:0006313">
    <property type="term" value="P:DNA transposition"/>
    <property type="evidence" value="ECO:0007669"/>
    <property type="project" value="InterPro"/>
</dbReference>
<dbReference type="PANTHER" id="PTHR47515">
    <property type="entry name" value="LOW CALCIUM RESPONSE LOCUS PROTEIN T"/>
    <property type="match status" value="1"/>
</dbReference>
<dbReference type="InterPro" id="IPR036397">
    <property type="entry name" value="RNaseH_sf"/>
</dbReference>
<dbReference type="AlphaFoldDB" id="A0A5C6U5E2"/>
<dbReference type="OrthoDB" id="9809060at2"/>
<accession>A0A5C6U5E2</accession>
<dbReference type="GO" id="GO:0015074">
    <property type="term" value="P:DNA integration"/>
    <property type="evidence" value="ECO:0007669"/>
    <property type="project" value="InterPro"/>
</dbReference>
<name>A0A5C6U5E2_9SPHN</name>
<evidence type="ECO:0000256" key="1">
    <source>
        <dbReference type="SAM" id="MobiDB-lite"/>
    </source>
</evidence>
<dbReference type="RefSeq" id="WP_147084442.1">
    <property type="nucleotide sequence ID" value="NZ_VOQR01000002.1"/>
</dbReference>
<dbReference type="InterPro" id="IPR012337">
    <property type="entry name" value="RNaseH-like_sf"/>
</dbReference>
<dbReference type="InterPro" id="IPR002514">
    <property type="entry name" value="Transposase_8"/>
</dbReference>
<dbReference type="GO" id="GO:0004803">
    <property type="term" value="F:transposase activity"/>
    <property type="evidence" value="ECO:0007669"/>
    <property type="project" value="InterPro"/>
</dbReference>